<keyword evidence="2" id="KW-0812">Transmembrane</keyword>
<dbReference type="PANTHER" id="PTHR46928:SF1">
    <property type="entry name" value="MESENCHYME-SPECIFIC CELL SURFACE GLYCOPROTEIN"/>
    <property type="match status" value="1"/>
</dbReference>
<keyword evidence="6" id="KW-1185">Reference proteome</keyword>
<evidence type="ECO:0000259" key="4">
    <source>
        <dbReference type="Pfam" id="PF22494"/>
    </source>
</evidence>
<feature type="signal peptide" evidence="3">
    <location>
        <begin position="1"/>
        <end position="27"/>
    </location>
</feature>
<evidence type="ECO:0000256" key="2">
    <source>
        <dbReference type="SAM" id="Phobius"/>
    </source>
</evidence>
<reference evidence="6" key="1">
    <citation type="journal article" date="2019" name="Int. J. Syst. Evol. Microbiol.">
        <title>The Global Catalogue of Microorganisms (GCM) 10K type strain sequencing project: providing services to taxonomists for standard genome sequencing and annotation.</title>
        <authorList>
            <consortium name="The Broad Institute Genomics Platform"/>
            <consortium name="The Broad Institute Genome Sequencing Center for Infectious Disease"/>
            <person name="Wu L."/>
            <person name="Ma J."/>
        </authorList>
    </citation>
    <scope>NUCLEOTIDE SEQUENCE [LARGE SCALE GENOMIC DNA]</scope>
    <source>
        <strain evidence="6">IBRC-M 10908</strain>
    </source>
</reference>
<protein>
    <submittedName>
        <fullName evidence="5">Choice-of-anchor I family protein</fullName>
    </submittedName>
</protein>
<evidence type="ECO:0000313" key="6">
    <source>
        <dbReference type="Proteomes" id="UP001595823"/>
    </source>
</evidence>
<dbReference type="Proteomes" id="UP001595823">
    <property type="component" value="Unassembled WGS sequence"/>
</dbReference>
<feature type="chain" id="PRO_5045966839" evidence="3">
    <location>
        <begin position="28"/>
        <end position="578"/>
    </location>
</feature>
<sequence>MNTSPTRTAAAGAALALAVLAPSPASAQADDTLPVDLTGRYTTGQFDESAAEIVAYDADGLRAFVVNAHSGKVDVLDVTDPTAPAKVDEWDAASLAGLPGGVVNSIAVHDGQVAVAVAAEPRTEPGAIVFADTEGEFLAAVPAGANPDSVAYSPDGSYLVSADEGEPDDDYSTDPAGTVTVVDASTLEPSTADFTAWDEDGEKTLPEDVRIFGPEWTLSEPDAVSRNLEPEYVAVDPGGAKAYVTLQENNAVAVVDLASAEVTDVHSLGFKDHGAEGNGFDPSDKDGKIDIAERDVYGMYQPDGFRATEIDGETYLVTANEGDGREWGEYSEEARVEDLDLCEGAVEDADALGRLKVTTTLGYDDEAGCHEDLYAFGSRSFSIWTTDGDLVFDSGSDFERILAEELPEHFNADNDENDFDARSDAKGPEAEDVAVGEVDGRTYAFVGLERQGGILVYDISDPVSPEYVRYVSDRDFSIEPGTGDAGDLGPESLKFVAGEDSPSGDSMLIVGNEVSGSTTLYTVGGENGSGTGSDEDDSAQEKLPVTGASTIGIAATGAVLLVAGGALVWALRRKELAS</sequence>
<dbReference type="EMBL" id="JBHSDK010000017">
    <property type="protein sequence ID" value="MFC4336225.1"/>
    <property type="molecule type" value="Genomic_DNA"/>
</dbReference>
<feature type="transmembrane region" description="Helical" evidence="2">
    <location>
        <begin position="551"/>
        <end position="571"/>
    </location>
</feature>
<dbReference type="InterPro" id="IPR011045">
    <property type="entry name" value="N2O_reductase_N"/>
</dbReference>
<dbReference type="NCBIfam" id="NF038117">
    <property type="entry name" value="choice_anch_I"/>
    <property type="match status" value="1"/>
</dbReference>
<feature type="domain" description="Choice-of-anchor I" evidence="4">
    <location>
        <begin position="49"/>
        <end position="522"/>
    </location>
</feature>
<dbReference type="SUPFAM" id="SSF50974">
    <property type="entry name" value="Nitrous oxide reductase, N-terminal domain"/>
    <property type="match status" value="1"/>
</dbReference>
<evidence type="ECO:0000256" key="3">
    <source>
        <dbReference type="SAM" id="SignalP"/>
    </source>
</evidence>
<evidence type="ECO:0000313" key="5">
    <source>
        <dbReference type="EMBL" id="MFC4336225.1"/>
    </source>
</evidence>
<dbReference type="PANTHER" id="PTHR46928">
    <property type="entry name" value="MESENCHYME-SPECIFIC CELL SURFACE GLYCOPROTEIN"/>
    <property type="match status" value="1"/>
</dbReference>
<comment type="caution">
    <text evidence="5">The sequence shown here is derived from an EMBL/GenBank/DDBJ whole genome shotgun (WGS) entry which is preliminary data.</text>
</comment>
<dbReference type="InterPro" id="IPR055188">
    <property type="entry name" value="Choice_anch_I"/>
</dbReference>
<organism evidence="5 6">
    <name type="scientific">Salininema proteolyticum</name>
    <dbReference type="NCBI Taxonomy" id="1607685"/>
    <lineage>
        <taxon>Bacteria</taxon>
        <taxon>Bacillati</taxon>
        <taxon>Actinomycetota</taxon>
        <taxon>Actinomycetes</taxon>
        <taxon>Glycomycetales</taxon>
        <taxon>Glycomycetaceae</taxon>
        <taxon>Salininema</taxon>
    </lineage>
</organism>
<dbReference type="RefSeq" id="WP_380621905.1">
    <property type="nucleotide sequence ID" value="NZ_JBHSDK010000017.1"/>
</dbReference>
<name>A0ABV8TZH2_9ACTN</name>
<gene>
    <name evidence="5" type="ORF">ACFPET_13540</name>
</gene>
<feature type="region of interest" description="Disordered" evidence="1">
    <location>
        <begin position="407"/>
        <end position="431"/>
    </location>
</feature>
<dbReference type="InterPro" id="IPR011048">
    <property type="entry name" value="Haem_d1_sf"/>
</dbReference>
<keyword evidence="2" id="KW-1133">Transmembrane helix</keyword>
<dbReference type="SUPFAM" id="SSF51004">
    <property type="entry name" value="C-terminal (heme d1) domain of cytochrome cd1-nitrite reductase"/>
    <property type="match status" value="1"/>
</dbReference>
<keyword evidence="3" id="KW-0732">Signal</keyword>
<dbReference type="InterPro" id="IPR015943">
    <property type="entry name" value="WD40/YVTN_repeat-like_dom_sf"/>
</dbReference>
<dbReference type="NCBIfam" id="TIGR01167">
    <property type="entry name" value="LPXTG_anchor"/>
    <property type="match status" value="1"/>
</dbReference>
<evidence type="ECO:0000256" key="1">
    <source>
        <dbReference type="SAM" id="MobiDB-lite"/>
    </source>
</evidence>
<proteinExistence type="predicted"/>
<keyword evidence="2" id="KW-0472">Membrane</keyword>
<accession>A0ABV8TZH2</accession>
<feature type="region of interest" description="Disordered" evidence="1">
    <location>
        <begin position="522"/>
        <end position="541"/>
    </location>
</feature>
<feature type="compositionally biased region" description="Basic and acidic residues" evidence="1">
    <location>
        <begin position="419"/>
        <end position="429"/>
    </location>
</feature>
<dbReference type="InterPro" id="IPR052956">
    <property type="entry name" value="Mesenchyme-surface_protein"/>
</dbReference>
<dbReference type="Gene3D" id="2.130.10.10">
    <property type="entry name" value="YVTN repeat-like/Quinoprotein amine dehydrogenase"/>
    <property type="match status" value="1"/>
</dbReference>
<dbReference type="Pfam" id="PF22494">
    <property type="entry name" value="choice_anch_I"/>
    <property type="match status" value="1"/>
</dbReference>